<evidence type="ECO:0000256" key="10">
    <source>
        <dbReference type="ARBA" id="ARBA00023054"/>
    </source>
</evidence>
<comment type="function">
    <text evidence="12">Regulates the dendritic spine distribution of CTTN/cortactin in hippocampal neurons, and thus controls dendritic spinogenesis and dendritic spine maintenance. Associates with the striatin-interacting phosphatase and kinase (STRIPAK) core complex to regulate dendritic spine distribution of the STRIPAK complex in hippocampal neurons.</text>
</comment>
<evidence type="ECO:0000313" key="21">
    <source>
        <dbReference type="Proteomes" id="UP000005408"/>
    </source>
</evidence>
<evidence type="ECO:0000259" key="18">
    <source>
        <dbReference type="Pfam" id="PF09727"/>
    </source>
</evidence>
<dbReference type="Pfam" id="PF09727">
    <property type="entry name" value="CortBP2"/>
    <property type="match status" value="1"/>
</dbReference>
<dbReference type="OrthoDB" id="6021133at2759"/>
<dbReference type="InterPro" id="IPR027417">
    <property type="entry name" value="P-loop_NTPase"/>
</dbReference>
<reference evidence="20" key="1">
    <citation type="submission" date="2022-08" db="UniProtKB">
        <authorList>
            <consortium name="EnsemblMetazoa"/>
        </authorList>
    </citation>
    <scope>IDENTIFICATION</scope>
    <source>
        <strain evidence="20">05x7-T-G4-1.051#20</strain>
    </source>
</reference>
<feature type="compositionally biased region" description="Basic and acidic residues" evidence="16">
    <location>
        <begin position="1723"/>
        <end position="1733"/>
    </location>
</feature>
<evidence type="ECO:0000256" key="1">
    <source>
        <dbReference type="ARBA" id="ARBA00004544"/>
    </source>
</evidence>
<evidence type="ECO:0000259" key="17">
    <source>
        <dbReference type="Pfam" id="PF07728"/>
    </source>
</evidence>
<dbReference type="SUPFAM" id="SSF48403">
    <property type="entry name" value="Ankyrin repeat"/>
    <property type="match status" value="1"/>
</dbReference>
<feature type="region of interest" description="Disordered" evidence="16">
    <location>
        <begin position="1413"/>
        <end position="1489"/>
    </location>
</feature>
<dbReference type="GO" id="GO:0005938">
    <property type="term" value="C:cell cortex"/>
    <property type="evidence" value="ECO:0007669"/>
    <property type="project" value="UniProtKB-SubCell"/>
</dbReference>
<dbReference type="Gene3D" id="1.25.40.20">
    <property type="entry name" value="Ankyrin repeat-containing domain"/>
    <property type="match status" value="1"/>
</dbReference>
<evidence type="ECO:0000256" key="11">
    <source>
        <dbReference type="ARBA" id="ARBA00023273"/>
    </source>
</evidence>
<evidence type="ECO:0000259" key="19">
    <source>
        <dbReference type="Pfam" id="PF25408"/>
    </source>
</evidence>
<feature type="compositionally biased region" description="Polar residues" evidence="16">
    <location>
        <begin position="1580"/>
        <end position="1649"/>
    </location>
</feature>
<keyword evidence="6" id="KW-0597">Phosphoprotein</keyword>
<feature type="region of interest" description="Disordered" evidence="16">
    <location>
        <begin position="1"/>
        <end position="22"/>
    </location>
</feature>
<dbReference type="InterPro" id="IPR057568">
    <property type="entry name" value="CortBP2_NAV1-like_AAA_lid"/>
</dbReference>
<feature type="domain" description="ATPase dynein-related AAA" evidence="17">
    <location>
        <begin position="1018"/>
        <end position="1159"/>
    </location>
</feature>
<evidence type="ECO:0000256" key="3">
    <source>
        <dbReference type="ARBA" id="ARBA00017042"/>
    </source>
</evidence>
<keyword evidence="11" id="KW-0966">Cell projection</keyword>
<dbReference type="InterPro" id="IPR036770">
    <property type="entry name" value="Ankyrin_rpt-contain_sf"/>
</dbReference>
<evidence type="ECO:0000256" key="7">
    <source>
        <dbReference type="ARBA" id="ARBA00022737"/>
    </source>
</evidence>
<dbReference type="GO" id="GO:0005524">
    <property type="term" value="F:ATP binding"/>
    <property type="evidence" value="ECO:0007669"/>
    <property type="project" value="InterPro"/>
</dbReference>
<proteinExistence type="predicted"/>
<keyword evidence="8" id="KW-0770">Synapse</keyword>
<evidence type="ECO:0000256" key="14">
    <source>
        <dbReference type="PROSITE-ProRule" id="PRU00023"/>
    </source>
</evidence>
<dbReference type="InterPro" id="IPR019131">
    <property type="entry name" value="Cortactin-binding_p2_N"/>
</dbReference>
<dbReference type="SUPFAM" id="SSF52540">
    <property type="entry name" value="P-loop containing nucleoside triphosphate hydrolases"/>
    <property type="match status" value="1"/>
</dbReference>
<evidence type="ECO:0000256" key="15">
    <source>
        <dbReference type="SAM" id="Coils"/>
    </source>
</evidence>
<evidence type="ECO:0000313" key="20">
    <source>
        <dbReference type="EnsemblMetazoa" id="G30803.4:cds"/>
    </source>
</evidence>
<dbReference type="PANTHER" id="PTHR24198:SF165">
    <property type="entry name" value="ANKYRIN REPEAT-CONTAINING PROTEIN-RELATED"/>
    <property type="match status" value="1"/>
</dbReference>
<evidence type="ECO:0000256" key="9">
    <source>
        <dbReference type="ARBA" id="ARBA00023043"/>
    </source>
</evidence>
<sequence length="1797" mass="198034">MASSRNVKQPPGAGMFDPASKLQSNTLKRHPKMDLNKADLLRLLSYLEGELQARDIVIATMKAEKAKQLLYQAKYGRFGLGDPFSALQRDSDNLKDNSFDETAIKSMYDNQLAQLENLIATQRKAQLKMREQLSAAEKRYHKVCNELEDEKRKHAQDTAQGDDVTYMLEKERERLKQEIEYEKSQNKKLEKDLKKTLASLEEERANSIKHKQVAVMLIKEQKKLIEKLVKDRGRIQKLEQQLQEEQEKTSNVVEGLVIESKKSLKMEAVMEKQMSDFDVEREQLRGKLGREEAKNRELSNQVEALQHQVDLLQKQVALEKVTSGKDSFQSIEIKSTVKTPERGASNMAVVSPNIGQLPAKTGRHSEGNLKVSDVSDKSRVVESAIQKGVRYSHSPERGMPEGYRTDSQEMRVVATEPVSIDRNMDMYRGGGRLGPQSGSTAVLSSGGGKVLTVNVGHSSSPSSPVNMSPRKVAVPGRGTPPPLPPNKPSLSSPVTASPVSKVITPVSQAGSPRGVHIPVSVVHSSGTVTPTRASQGEGKATPIRKPTQPQVNSNNDSTPNDHVTLTDTSEPSNETLEFFGSEMADLQNLLTSIMAGLSGSSSDGIDSDNSLHIDGTPSLPADVLSSPVHKFAANGNFSSLQKLITDTKADVNLPLTDGSTPLIYAAKYGHEDCVQLLLDSGASMSSSSDSRYSATHAASANGHDSCLKLLLDRGANPEVGDGQNWTPLHLAATSGHTSCCRLLLEHGARLNVCSTTTWTPLHSVVHADQSECLEFLLNFHSRLPQQPGHVTIQELVEISDSDGWTVIHVAASKSSTDCLSVLSRYCNIDIKKTDRWRRSVADVATPICNQFLSQLGSSSVQVPVMIELSYARLSGTDNSIHVPGRSYVVGSVQLTSSTGWMELEGILQSVLTNFFHQLDTGLKTKKTSRLDPEIASDSAQYSLGLGPKAIQHYSIGSYHWVAGLHSVDNLPYDILCNNQSQSIGIVLEGNLDTVSCDVLLAVPVLQNYLRLLEHYKSVVFYGPEATGKTYLAHRMAHFVAKKEQKEGSRTSIHSVELTADFSHSDLVSVLLSTGCMVRTGSDYSENSAPILVLSNLERVKMAQMFGKLLAAVEHRGQYHTFSLDGQVSDQYFLVDKFYLIATMNKSRSTGLDLSIQQRFRWVHFRIDLEPIRNFLARYFLRKFLHVGGGHLPSPDSLVFRAVEWVLCVWQRLNDGLGKLGIPDVVFGPCQFLDCPIESKDPHVIQEWICELWNCKIAPVVREAVIRGTGKETSSDGQQKVANTALYVLMQKAVVPGCPLSGQEKDVYLSSFLGSNELDIPMRVDKSKIPVPNGNHPRRSLGTPRESSLRHKHRKSLDEKESEILGQGIKKRSSSETSIKNSIEYEGSPAHASNFSTAKMPKLEIRTPFIFAQETRPRWDGETSGYQSDTTEPPLRTFSFSAIPKSPGVTLHNSAGDEGQSQPTRRSRSSENLLDGGADTKPKSPFSFSLTTPTSLLSSFKFLETKSRTNSSPAASVQSLRSQSESSSSDVKKSELQQTYSTNSNNSLTGHGNNSYGNQRSWPGNKPQSGDKAGLEYTPHRLTQPNKLQTSTRASPQPTQNRVAPPNHLQTHNSDKVQPSSTSYVSPQPTQNRMGQPNNLQTPNSYKVQPSTNSYVIQGQKENVYTHNQSARGDNQISFGDNSEGEQLVRSSEERQSFTRKTADNPFLRNSKLRKSIEKILPDSPFIRDSEGRKSLGKSESSFGRNSSTQKNIEKTSVENPYLKDSGRLIGQRGVYQYQERYVGGGIDKAKGNLESEL</sequence>
<feature type="region of interest" description="Disordered" evidence="16">
    <location>
        <begin position="1323"/>
        <end position="1377"/>
    </location>
</feature>
<feature type="coiled-coil region" evidence="15">
    <location>
        <begin position="105"/>
        <end position="255"/>
    </location>
</feature>
<feature type="compositionally biased region" description="Polar residues" evidence="16">
    <location>
        <begin position="1670"/>
        <end position="1680"/>
    </location>
</feature>
<evidence type="ECO:0000256" key="16">
    <source>
        <dbReference type="SAM" id="MobiDB-lite"/>
    </source>
</evidence>
<name>A0A8W8LZ13_MAGGI</name>
<dbReference type="Pfam" id="PF25408">
    <property type="entry name" value="AAA_lid_NAV1"/>
    <property type="match status" value="1"/>
</dbReference>
<keyword evidence="7" id="KW-0677">Repeat</keyword>
<feature type="compositionally biased region" description="Basic and acidic residues" evidence="16">
    <location>
        <begin position="1690"/>
        <end position="1702"/>
    </location>
</feature>
<feature type="domain" description="CortBP2/NAV1-like AAA+ ATPase lid" evidence="19">
    <location>
        <begin position="1198"/>
        <end position="1271"/>
    </location>
</feature>
<feature type="domain" description="Cortactin-binding protein-2 N-terminal" evidence="18">
    <location>
        <begin position="34"/>
        <end position="223"/>
    </location>
</feature>
<dbReference type="EnsemblMetazoa" id="G30803.4">
    <property type="protein sequence ID" value="G30803.4:cds"/>
    <property type="gene ID" value="G30803"/>
</dbReference>
<feature type="compositionally biased region" description="Pro residues" evidence="16">
    <location>
        <begin position="478"/>
        <end position="487"/>
    </location>
</feature>
<comment type="subcellular location">
    <subcellularLocation>
        <location evidence="2">Cell projection</location>
        <location evidence="2">Dendritic spine</location>
    </subcellularLocation>
    <subcellularLocation>
        <location evidence="1">Cytoplasm</location>
        <location evidence="1">Cell cortex</location>
    </subcellularLocation>
</comment>
<feature type="region of interest" description="Disordered" evidence="16">
    <location>
        <begin position="1723"/>
        <end position="1756"/>
    </location>
</feature>
<evidence type="ECO:0000256" key="8">
    <source>
        <dbReference type="ARBA" id="ARBA00023018"/>
    </source>
</evidence>
<dbReference type="Gene3D" id="3.40.50.300">
    <property type="entry name" value="P-loop containing nucleotide triphosphate hydrolases"/>
    <property type="match status" value="1"/>
</dbReference>
<dbReference type="Pfam" id="PF12796">
    <property type="entry name" value="Ank_2"/>
    <property type="match status" value="1"/>
</dbReference>
<dbReference type="InterPro" id="IPR011704">
    <property type="entry name" value="ATPase_dyneun-rel_AAA"/>
</dbReference>
<dbReference type="InterPro" id="IPR002110">
    <property type="entry name" value="Ankyrin_rpt"/>
</dbReference>
<accession>A0A8W8LZ13</accession>
<protein>
    <recommendedName>
        <fullName evidence="3">Cortactin-binding protein 2</fullName>
    </recommendedName>
</protein>
<keyword evidence="10 15" id="KW-0175">Coiled coil</keyword>
<feature type="region of interest" description="Disordered" evidence="16">
    <location>
        <begin position="1505"/>
        <end position="1649"/>
    </location>
</feature>
<evidence type="ECO:0000256" key="13">
    <source>
        <dbReference type="ARBA" id="ARBA00044767"/>
    </source>
</evidence>
<evidence type="ECO:0000256" key="2">
    <source>
        <dbReference type="ARBA" id="ARBA00004552"/>
    </source>
</evidence>
<dbReference type="Pfam" id="PF07728">
    <property type="entry name" value="AAA_5"/>
    <property type="match status" value="1"/>
</dbReference>
<dbReference type="PROSITE" id="PS50088">
    <property type="entry name" value="ANK_REPEAT"/>
    <property type="match status" value="3"/>
</dbReference>
<feature type="coiled-coil region" evidence="15">
    <location>
        <begin position="281"/>
        <end position="315"/>
    </location>
</feature>
<keyword evidence="5" id="KW-0963">Cytoplasm</keyword>
<feature type="region of interest" description="Disordered" evidence="16">
    <location>
        <begin position="521"/>
        <end position="573"/>
    </location>
</feature>
<evidence type="ECO:0000256" key="6">
    <source>
        <dbReference type="ARBA" id="ARBA00022553"/>
    </source>
</evidence>
<feature type="repeat" description="ANK" evidence="14">
    <location>
        <begin position="723"/>
        <end position="755"/>
    </location>
</feature>
<feature type="compositionally biased region" description="Polar residues" evidence="16">
    <location>
        <begin position="1536"/>
        <end position="1567"/>
    </location>
</feature>
<comment type="subunit">
    <text evidence="13">Interacts with CTTN/cortactin SH3 domain. Interacts with STRN, STRN4/zinedin and MOB4/phocein; this interactions mediate the association with the STRIPAK core complex and may regulate dendritic spine distribution of the STRIPAK complex in hippocampal neurons. Activation of glutamate receptors weakens the interaction with STRN and STRN4.</text>
</comment>
<dbReference type="OMA" id="MCPVEAL"/>
<keyword evidence="4" id="KW-0488">Methylation</keyword>
<feature type="repeat" description="ANK" evidence="14">
    <location>
        <begin position="690"/>
        <end position="722"/>
    </location>
</feature>
<dbReference type="SMART" id="SM00248">
    <property type="entry name" value="ANK"/>
    <property type="match status" value="6"/>
</dbReference>
<keyword evidence="9 14" id="KW-0040">ANK repeat</keyword>
<dbReference type="Pfam" id="PF13637">
    <property type="entry name" value="Ank_4"/>
    <property type="match status" value="1"/>
</dbReference>
<feature type="compositionally biased region" description="Polar residues" evidence="16">
    <location>
        <begin position="522"/>
        <end position="534"/>
    </location>
</feature>
<feature type="region of interest" description="Disordered" evidence="16">
    <location>
        <begin position="1670"/>
        <end position="1704"/>
    </location>
</feature>
<feature type="compositionally biased region" description="Polar residues" evidence="16">
    <location>
        <begin position="1737"/>
        <end position="1750"/>
    </location>
</feature>
<feature type="compositionally biased region" description="Polar residues" evidence="16">
    <location>
        <begin position="547"/>
        <end position="573"/>
    </location>
</feature>
<dbReference type="PROSITE" id="PS50297">
    <property type="entry name" value="ANK_REP_REGION"/>
    <property type="match status" value="3"/>
</dbReference>
<feature type="repeat" description="ANK" evidence="14">
    <location>
        <begin position="657"/>
        <end position="689"/>
    </location>
</feature>
<keyword evidence="21" id="KW-1185">Reference proteome</keyword>
<feature type="compositionally biased region" description="Low complexity" evidence="16">
    <location>
        <begin position="1515"/>
        <end position="1528"/>
    </location>
</feature>
<evidence type="ECO:0000256" key="5">
    <source>
        <dbReference type="ARBA" id="ARBA00022490"/>
    </source>
</evidence>
<evidence type="ECO:0000256" key="12">
    <source>
        <dbReference type="ARBA" id="ARBA00044742"/>
    </source>
</evidence>
<dbReference type="PANTHER" id="PTHR24198">
    <property type="entry name" value="ANKYRIN REPEAT AND PROTEIN KINASE DOMAIN-CONTAINING PROTEIN"/>
    <property type="match status" value="1"/>
</dbReference>
<dbReference type="GO" id="GO:0016887">
    <property type="term" value="F:ATP hydrolysis activity"/>
    <property type="evidence" value="ECO:0007669"/>
    <property type="project" value="InterPro"/>
</dbReference>
<dbReference type="GO" id="GO:0043197">
    <property type="term" value="C:dendritic spine"/>
    <property type="evidence" value="ECO:0007669"/>
    <property type="project" value="UniProtKB-SubCell"/>
</dbReference>
<evidence type="ECO:0000256" key="4">
    <source>
        <dbReference type="ARBA" id="ARBA00022481"/>
    </source>
</evidence>
<dbReference type="Proteomes" id="UP000005408">
    <property type="component" value="Unassembled WGS sequence"/>
</dbReference>
<organism evidence="20 21">
    <name type="scientific">Magallana gigas</name>
    <name type="common">Pacific oyster</name>
    <name type="synonym">Crassostrea gigas</name>
    <dbReference type="NCBI Taxonomy" id="29159"/>
    <lineage>
        <taxon>Eukaryota</taxon>
        <taxon>Metazoa</taxon>
        <taxon>Spiralia</taxon>
        <taxon>Lophotrochozoa</taxon>
        <taxon>Mollusca</taxon>
        <taxon>Bivalvia</taxon>
        <taxon>Autobranchia</taxon>
        <taxon>Pteriomorphia</taxon>
        <taxon>Ostreida</taxon>
        <taxon>Ostreoidea</taxon>
        <taxon>Ostreidae</taxon>
        <taxon>Magallana</taxon>
    </lineage>
</organism>
<feature type="region of interest" description="Disordered" evidence="16">
    <location>
        <begin position="454"/>
        <end position="496"/>
    </location>
</feature>